<feature type="signal peptide" evidence="1">
    <location>
        <begin position="1"/>
        <end position="25"/>
    </location>
</feature>
<evidence type="ECO:0000313" key="2">
    <source>
        <dbReference type="EMBL" id="NIK56110.1"/>
    </source>
</evidence>
<dbReference type="EMBL" id="JAASRO010000001">
    <property type="protein sequence ID" value="NIK56110.1"/>
    <property type="molecule type" value="Genomic_DNA"/>
</dbReference>
<keyword evidence="3" id="KW-1185">Reference proteome</keyword>
<keyword evidence="1" id="KW-0732">Signal</keyword>
<feature type="chain" id="PRO_5039532284" description="Secreted protein" evidence="1">
    <location>
        <begin position="26"/>
        <end position="325"/>
    </location>
</feature>
<accession>A0A7X5V7L8</accession>
<reference evidence="2 3" key="1">
    <citation type="submission" date="2020-03" db="EMBL/GenBank/DDBJ databases">
        <title>Sequencing the genomes of 1000 actinobacteria strains.</title>
        <authorList>
            <person name="Klenk H.-P."/>
        </authorList>
    </citation>
    <scope>NUCLEOTIDE SEQUENCE [LARGE SCALE GENOMIC DNA]</scope>
    <source>
        <strain evidence="2 3">DSM 45490</strain>
    </source>
</reference>
<dbReference type="Proteomes" id="UP000555407">
    <property type="component" value="Unassembled WGS sequence"/>
</dbReference>
<proteinExistence type="predicted"/>
<name>A0A7X5V7L8_9ACTN</name>
<protein>
    <recommendedName>
        <fullName evidence="4">Secreted protein</fullName>
    </recommendedName>
</protein>
<evidence type="ECO:0000313" key="3">
    <source>
        <dbReference type="Proteomes" id="UP000555407"/>
    </source>
</evidence>
<organism evidence="2 3">
    <name type="scientific">Kribbella shirazensis</name>
    <dbReference type="NCBI Taxonomy" id="1105143"/>
    <lineage>
        <taxon>Bacteria</taxon>
        <taxon>Bacillati</taxon>
        <taxon>Actinomycetota</taxon>
        <taxon>Actinomycetes</taxon>
        <taxon>Propionibacteriales</taxon>
        <taxon>Kribbellaceae</taxon>
        <taxon>Kribbella</taxon>
    </lineage>
</organism>
<sequence>MSRSFFAGCAVVGIAVAGLPLPALATGEAASASTAVSAGAAVSAGTAACAVTLGSVTAGGDVERTTVVATSPPTVQHAGDPDQGVFPAGQVRLGGSIVINPDLPEPYSASVYGGQVLGGSMYNTSYNLDAGGNVDPATVRRTLVGGGWASFTAFDTTRFYPATPTGGEYHHQYALRSDGVLFRWEDGKNTSWANKQSAAGFAAVKSMTLISQTKTYETFLANTRGGALYTIRLPLSSPLKPVVKLVRRSTWQNFDSLVARRCGQYGVVLLGIDKDTGQGYLYAVGHANGTSTVIKGLGKVQSTFTDPVYFRASAIPGSEPQPFGE</sequence>
<comment type="caution">
    <text evidence="2">The sequence shown here is derived from an EMBL/GenBank/DDBJ whole genome shotgun (WGS) entry which is preliminary data.</text>
</comment>
<dbReference type="AlphaFoldDB" id="A0A7X5V7L8"/>
<evidence type="ECO:0000256" key="1">
    <source>
        <dbReference type="SAM" id="SignalP"/>
    </source>
</evidence>
<gene>
    <name evidence="2" type="ORF">BJY22_001827</name>
</gene>
<evidence type="ECO:0008006" key="4">
    <source>
        <dbReference type="Google" id="ProtNLM"/>
    </source>
</evidence>
<dbReference type="RefSeq" id="WP_202891044.1">
    <property type="nucleotide sequence ID" value="NZ_JAASRO010000001.1"/>
</dbReference>